<feature type="signal peptide" evidence="1">
    <location>
        <begin position="1"/>
        <end position="23"/>
    </location>
</feature>
<accession>A0ABU8Y539</accession>
<gene>
    <name evidence="2" type="ORF">WMQ01_11180</name>
</gene>
<comment type="caution">
    <text evidence="2">The sequence shown here is derived from an EMBL/GenBank/DDBJ whole genome shotgun (WGS) entry which is preliminary data.</text>
</comment>
<evidence type="ECO:0000313" key="3">
    <source>
        <dbReference type="Proteomes" id="UP001371299"/>
    </source>
</evidence>
<evidence type="ECO:0000256" key="1">
    <source>
        <dbReference type="SAM" id="SignalP"/>
    </source>
</evidence>
<feature type="chain" id="PRO_5045609682" evidence="1">
    <location>
        <begin position="24"/>
        <end position="121"/>
    </location>
</feature>
<keyword evidence="1" id="KW-0732">Signal</keyword>
<dbReference type="Proteomes" id="UP001371299">
    <property type="component" value="Unassembled WGS sequence"/>
</dbReference>
<organism evidence="2 3">
    <name type="scientific">Corynebacterium yonathiae</name>
    <dbReference type="NCBI Taxonomy" id="2913504"/>
    <lineage>
        <taxon>Bacteria</taxon>
        <taxon>Bacillati</taxon>
        <taxon>Actinomycetota</taxon>
        <taxon>Actinomycetes</taxon>
        <taxon>Mycobacteriales</taxon>
        <taxon>Corynebacteriaceae</taxon>
        <taxon>Corynebacterium</taxon>
    </lineage>
</organism>
<proteinExistence type="predicted"/>
<dbReference type="EMBL" id="JBBMGJ010000039">
    <property type="protein sequence ID" value="MEK0146615.1"/>
    <property type="molecule type" value="Genomic_DNA"/>
</dbReference>
<name>A0ABU8Y539_9CORY</name>
<sequence length="121" mass="13011">MLVKLLNGLLVTIMSFFGLGATAQEAAPTPEQKQIAVAEQGNNDNVQALIDAEQGNNDNVQALIDAAHAEAGYEFISVRYDGDTANIALNPKTYNPEKDDVTFEAVSQLLQEKGYQVTAVL</sequence>
<dbReference type="RefSeq" id="WP_288794956.1">
    <property type="nucleotide sequence ID" value="NZ_JBBMGJ010000039.1"/>
</dbReference>
<reference evidence="2 3" key="1">
    <citation type="submission" date="2024-01" db="EMBL/GenBank/DDBJ databases">
        <title>Description of two novel Corynebacterium species isolated from human nasal passages and skin.</title>
        <authorList>
            <person name="Popowitch E."/>
            <person name="Tran T.H."/>
            <person name="Escapa I.F."/>
            <person name="Bhatt E."/>
            <person name="Sozat A.K."/>
            <person name="Roberts A.Q."/>
            <person name="Segre J.A."/>
            <person name="Kong H."/>
            <person name="Conlan S."/>
            <person name="Lemon K.P."/>
            <person name="Kelly M.S."/>
        </authorList>
    </citation>
    <scope>NUCLEOTIDE SEQUENCE [LARGE SCALE GENOMIC DNA]</scope>
    <source>
        <strain evidence="2 3">KPL2619</strain>
    </source>
</reference>
<protein>
    <submittedName>
        <fullName evidence="2">Malonyl-CoA-ACP transacylase</fullName>
    </submittedName>
</protein>
<evidence type="ECO:0000313" key="2">
    <source>
        <dbReference type="EMBL" id="MEK0146615.1"/>
    </source>
</evidence>
<keyword evidence="3" id="KW-1185">Reference proteome</keyword>